<accession>C7NG30</accession>
<dbReference type="KEGG" id="kse:Ksed_09840"/>
<dbReference type="Proteomes" id="UP000006666">
    <property type="component" value="Chromosome"/>
</dbReference>
<evidence type="ECO:0000313" key="3">
    <source>
        <dbReference type="Proteomes" id="UP000006666"/>
    </source>
</evidence>
<feature type="compositionally biased region" description="Low complexity" evidence="1">
    <location>
        <begin position="139"/>
        <end position="156"/>
    </location>
</feature>
<dbReference type="AlphaFoldDB" id="C7NG30"/>
<evidence type="ECO:0000256" key="1">
    <source>
        <dbReference type="SAM" id="MobiDB-lite"/>
    </source>
</evidence>
<reference evidence="2 3" key="1">
    <citation type="journal article" date="2009" name="Stand. Genomic Sci.">
        <title>Complete genome sequence of Kytococcus sedentarius type strain (541).</title>
        <authorList>
            <person name="Sims D."/>
            <person name="Brettin T."/>
            <person name="Detter J.C."/>
            <person name="Han C."/>
            <person name="Lapidus A."/>
            <person name="Copeland A."/>
            <person name="Glavina Del Rio T."/>
            <person name="Nolan M."/>
            <person name="Chen F."/>
            <person name="Lucas S."/>
            <person name="Tice H."/>
            <person name="Cheng J.F."/>
            <person name="Bruce D."/>
            <person name="Goodwin L."/>
            <person name="Pitluck S."/>
            <person name="Ovchinnikova G."/>
            <person name="Pati A."/>
            <person name="Ivanova N."/>
            <person name="Mavrommatis K."/>
            <person name="Chen A."/>
            <person name="Palaniappan K."/>
            <person name="D'haeseleer P."/>
            <person name="Chain P."/>
            <person name="Bristow J."/>
            <person name="Eisen J.A."/>
            <person name="Markowitz V."/>
            <person name="Hugenholtz P."/>
            <person name="Schneider S."/>
            <person name="Goker M."/>
            <person name="Pukall R."/>
            <person name="Kyrpides N.C."/>
            <person name="Klenk H.P."/>
        </authorList>
    </citation>
    <scope>NUCLEOTIDE SEQUENCE [LARGE SCALE GENOMIC DNA]</scope>
    <source>
        <strain evidence="3">ATCC 14392 / DSM 20547 / JCM 11482 / CCUG 33030 / NBRC 15357 / NCTC 11040 / CCM 314 / 541</strain>
    </source>
</reference>
<dbReference type="HOGENOM" id="CLU_1281818_0_0_11"/>
<organism evidence="2 3">
    <name type="scientific">Kytococcus sedentarius (strain ATCC 14392 / DSM 20547 / JCM 11482 / CCUG 33030 / NBRC 15357 / NCTC 11040 / CCM 314 / 541)</name>
    <name type="common">Micrococcus sedentarius</name>
    <dbReference type="NCBI Taxonomy" id="478801"/>
    <lineage>
        <taxon>Bacteria</taxon>
        <taxon>Bacillati</taxon>
        <taxon>Actinomycetota</taxon>
        <taxon>Actinomycetes</taxon>
        <taxon>Micrococcales</taxon>
        <taxon>Kytococcaceae</taxon>
        <taxon>Kytococcus</taxon>
    </lineage>
</organism>
<proteinExistence type="predicted"/>
<gene>
    <name evidence="2" type="ordered locus">Ksed_09840</name>
</gene>
<feature type="region of interest" description="Disordered" evidence="1">
    <location>
        <begin position="113"/>
        <end position="167"/>
    </location>
</feature>
<name>C7NG30_KYTSD</name>
<keyword evidence="3" id="KW-1185">Reference proteome</keyword>
<feature type="region of interest" description="Disordered" evidence="1">
    <location>
        <begin position="84"/>
        <end position="103"/>
    </location>
</feature>
<protein>
    <submittedName>
        <fullName evidence="2">Uncharacterized protein</fullName>
    </submittedName>
</protein>
<sequence>MLGAGLLGAGALVLEGSGAGSELFGAGALGLDSFGADGRGSGVAVSPGAGAAVGLGAEDGVDRVLVGSAEDSLVLDSCAGSDAEDLDVEDFDSGSEDADGDEGAALDDASLVDEDSSAPEPGEGLSGPEVEAAITGECSSAGSSSSPNQPARAPASTTPPAPTSPRPAKVAVLFSMVTPPRVWSLVVLARVTSRERSRNAPGTLRDLREQCVNSP</sequence>
<dbReference type="STRING" id="478801.Ksed_09840"/>
<evidence type="ECO:0000313" key="2">
    <source>
        <dbReference type="EMBL" id="ACV06030.1"/>
    </source>
</evidence>
<feature type="region of interest" description="Disordered" evidence="1">
    <location>
        <begin position="194"/>
        <end position="215"/>
    </location>
</feature>
<dbReference type="EMBL" id="CP001686">
    <property type="protein sequence ID" value="ACV06030.1"/>
    <property type="molecule type" value="Genomic_DNA"/>
</dbReference>